<dbReference type="CDD" id="cd00311">
    <property type="entry name" value="TIM"/>
    <property type="match status" value="1"/>
</dbReference>
<comment type="function">
    <text evidence="6">Involved in the gluconeogenesis. Catalyzes stereospecifically the conversion of dihydroxyacetone phosphate (DHAP) to D-glyceraldehyde-3-phosphate (G3P).</text>
</comment>
<sequence>MRKAIIAGNWKMNKTVNEAVELVKELKPLVKDAKCDVVVCPTYVCLSEVLKETEGSNVAVGAQNMHFEESGAFTGEISPKMLEEMGVKYVILGHSERRQYFNETDETVNKKVKKAFEHNLLPIVCCGETLEQREGNITEDVLGMQIKIDLKDLEKEQVEKLVVAYEPIWAIGTGKTATNEQANETIGYIRSVIEGMYGKEVAEKVRIQYGGSVKPHTIKEQMEEKEIDGALVGGASLKANDFSAIVNY</sequence>
<evidence type="ECO:0000313" key="8">
    <source>
        <dbReference type="EMBL" id="GAA0744628.1"/>
    </source>
</evidence>
<dbReference type="InterPro" id="IPR000652">
    <property type="entry name" value="Triosephosphate_isomerase"/>
</dbReference>
<feature type="active site" description="Proton acceptor" evidence="6">
    <location>
        <position position="166"/>
    </location>
</feature>
<dbReference type="HAMAP" id="MF_00147_B">
    <property type="entry name" value="TIM_B"/>
    <property type="match status" value="1"/>
</dbReference>
<dbReference type="PANTHER" id="PTHR21139:SF42">
    <property type="entry name" value="TRIOSEPHOSPHATE ISOMERASE"/>
    <property type="match status" value="1"/>
</dbReference>
<dbReference type="EMBL" id="BAAACG010000013">
    <property type="protein sequence ID" value="GAA0744628.1"/>
    <property type="molecule type" value="Genomic_DNA"/>
</dbReference>
<dbReference type="PROSITE" id="PS51440">
    <property type="entry name" value="TIM_2"/>
    <property type="match status" value="1"/>
</dbReference>
<comment type="catalytic activity">
    <reaction evidence="6 7">
        <text>D-glyceraldehyde 3-phosphate = dihydroxyacetone phosphate</text>
        <dbReference type="Rhea" id="RHEA:18585"/>
        <dbReference type="ChEBI" id="CHEBI:57642"/>
        <dbReference type="ChEBI" id="CHEBI:59776"/>
        <dbReference type="EC" id="5.3.1.1"/>
    </reaction>
</comment>
<keyword evidence="9" id="KW-1185">Reference proteome</keyword>
<dbReference type="EC" id="5.3.1.1" evidence="6 7"/>
<dbReference type="PANTHER" id="PTHR21139">
    <property type="entry name" value="TRIOSEPHOSPHATE ISOMERASE"/>
    <property type="match status" value="1"/>
</dbReference>
<feature type="binding site" evidence="6">
    <location>
        <position position="212"/>
    </location>
    <ligand>
        <name>substrate</name>
    </ligand>
</feature>
<evidence type="ECO:0000256" key="1">
    <source>
        <dbReference type="ARBA" id="ARBA00007422"/>
    </source>
</evidence>
<feature type="active site" description="Electrophile" evidence="6">
    <location>
        <position position="94"/>
    </location>
</feature>
<accession>A0ABN1JQG8</accession>
<dbReference type="Pfam" id="PF00121">
    <property type="entry name" value="TIM"/>
    <property type="match status" value="1"/>
</dbReference>
<comment type="caution">
    <text evidence="8">The sequence shown here is derived from an EMBL/GenBank/DDBJ whole genome shotgun (WGS) entry which is preliminary data.</text>
</comment>
<dbReference type="SUPFAM" id="SSF51351">
    <property type="entry name" value="Triosephosphate isomerase (TIM)"/>
    <property type="match status" value="1"/>
</dbReference>
<reference evidence="8 9" key="1">
    <citation type="journal article" date="2019" name="Int. J. Syst. Evol. Microbiol.">
        <title>The Global Catalogue of Microorganisms (GCM) 10K type strain sequencing project: providing services to taxonomists for standard genome sequencing and annotation.</title>
        <authorList>
            <consortium name="The Broad Institute Genomics Platform"/>
            <consortium name="The Broad Institute Genome Sequencing Center for Infectious Disease"/>
            <person name="Wu L."/>
            <person name="Ma J."/>
        </authorList>
    </citation>
    <scope>NUCLEOTIDE SEQUENCE [LARGE SCALE GENOMIC DNA]</scope>
    <source>
        <strain evidence="8 9">JCM 1407</strain>
    </source>
</reference>
<keyword evidence="3 6" id="KW-0963">Cytoplasm</keyword>
<feature type="binding site" evidence="6">
    <location>
        <position position="172"/>
    </location>
    <ligand>
        <name>substrate</name>
    </ligand>
</feature>
<keyword evidence="4 6" id="KW-0324">Glycolysis</keyword>
<keyword evidence="2 6" id="KW-0312">Gluconeogenesis</keyword>
<evidence type="ECO:0000256" key="4">
    <source>
        <dbReference type="ARBA" id="ARBA00023152"/>
    </source>
</evidence>
<dbReference type="Proteomes" id="UP001501510">
    <property type="component" value="Unassembled WGS sequence"/>
</dbReference>
<evidence type="ECO:0000313" key="9">
    <source>
        <dbReference type="Proteomes" id="UP001501510"/>
    </source>
</evidence>
<gene>
    <name evidence="6 8" type="primary">tpiA</name>
    <name evidence="8" type="ORF">GCM10008906_29780</name>
</gene>
<dbReference type="NCBIfam" id="TIGR00419">
    <property type="entry name" value="tim"/>
    <property type="match status" value="1"/>
</dbReference>
<dbReference type="GO" id="GO:0016853">
    <property type="term" value="F:isomerase activity"/>
    <property type="evidence" value="ECO:0007669"/>
    <property type="project" value="UniProtKB-KW"/>
</dbReference>
<dbReference type="InterPro" id="IPR035990">
    <property type="entry name" value="TIM_sf"/>
</dbReference>
<comment type="subcellular location">
    <subcellularLocation>
        <location evidence="6 7">Cytoplasm</location>
    </subcellularLocation>
</comment>
<evidence type="ECO:0000256" key="7">
    <source>
        <dbReference type="RuleBase" id="RU363013"/>
    </source>
</evidence>
<feature type="binding site" evidence="6">
    <location>
        <begin position="233"/>
        <end position="234"/>
    </location>
    <ligand>
        <name>substrate</name>
    </ligand>
</feature>
<dbReference type="InterPro" id="IPR020861">
    <property type="entry name" value="Triosephosphate_isomerase_AS"/>
</dbReference>
<name>A0ABN1JQG8_9CLOT</name>
<evidence type="ECO:0000256" key="5">
    <source>
        <dbReference type="ARBA" id="ARBA00023235"/>
    </source>
</evidence>
<feature type="binding site" evidence="6">
    <location>
        <begin position="9"/>
        <end position="11"/>
    </location>
    <ligand>
        <name>substrate</name>
    </ligand>
</feature>
<dbReference type="InterPro" id="IPR013785">
    <property type="entry name" value="Aldolase_TIM"/>
</dbReference>
<comment type="subunit">
    <text evidence="6 7">Homodimer.</text>
</comment>
<comment type="similarity">
    <text evidence="1 6 7">Belongs to the triosephosphate isomerase family.</text>
</comment>
<organism evidence="8 9">
    <name type="scientific">Clostridium oceanicum</name>
    <dbReference type="NCBI Taxonomy" id="1543"/>
    <lineage>
        <taxon>Bacteria</taxon>
        <taxon>Bacillati</taxon>
        <taxon>Bacillota</taxon>
        <taxon>Clostridia</taxon>
        <taxon>Eubacteriales</taxon>
        <taxon>Clostridiaceae</taxon>
        <taxon>Clostridium</taxon>
    </lineage>
</organism>
<comment type="pathway">
    <text evidence="6 7">Carbohydrate degradation; glycolysis; D-glyceraldehyde 3-phosphate from glycerone phosphate: step 1/1.</text>
</comment>
<dbReference type="PROSITE" id="PS00171">
    <property type="entry name" value="TIM_1"/>
    <property type="match status" value="1"/>
</dbReference>
<dbReference type="InterPro" id="IPR022896">
    <property type="entry name" value="TrioseP_Isoase_bac/euk"/>
</dbReference>
<evidence type="ECO:0000256" key="3">
    <source>
        <dbReference type="ARBA" id="ARBA00022490"/>
    </source>
</evidence>
<proteinExistence type="inferred from homology"/>
<protein>
    <recommendedName>
        <fullName evidence="6 7">Triosephosphate isomerase</fullName>
        <shortName evidence="6">TIM</shortName>
        <shortName evidence="6">TPI</shortName>
        <ecNumber evidence="6 7">5.3.1.1</ecNumber>
    </recommendedName>
    <alternativeName>
        <fullName evidence="6">Triose-phosphate isomerase</fullName>
    </alternativeName>
</protein>
<comment type="pathway">
    <text evidence="6 7">Carbohydrate biosynthesis; gluconeogenesis.</text>
</comment>
<keyword evidence="5 6" id="KW-0413">Isomerase</keyword>
<dbReference type="RefSeq" id="WP_343762763.1">
    <property type="nucleotide sequence ID" value="NZ_BAAACG010000013.1"/>
</dbReference>
<evidence type="ECO:0000256" key="2">
    <source>
        <dbReference type="ARBA" id="ARBA00022432"/>
    </source>
</evidence>
<dbReference type="Gene3D" id="3.20.20.70">
    <property type="entry name" value="Aldolase class I"/>
    <property type="match status" value="1"/>
</dbReference>
<evidence type="ECO:0000256" key="6">
    <source>
        <dbReference type="HAMAP-Rule" id="MF_00147"/>
    </source>
</evidence>